<dbReference type="Gene3D" id="3.90.1640.10">
    <property type="entry name" value="inorganic pyrophosphatase (n-terminal core)"/>
    <property type="match status" value="1"/>
</dbReference>
<dbReference type="AlphaFoldDB" id="A0A2S0WEY5"/>
<dbReference type="KEGG" id="clia:C3E79_06790"/>
<dbReference type="InterPro" id="IPR038763">
    <property type="entry name" value="DHH_sf"/>
</dbReference>
<dbReference type="InterPro" id="IPR003156">
    <property type="entry name" value="DHHA1_dom"/>
</dbReference>
<evidence type="ECO:0000313" key="3">
    <source>
        <dbReference type="EMBL" id="AWB84222.1"/>
    </source>
</evidence>
<keyword evidence="4" id="KW-1185">Reference proteome</keyword>
<evidence type="ECO:0000259" key="2">
    <source>
        <dbReference type="Pfam" id="PF02272"/>
    </source>
</evidence>
<evidence type="ECO:0000313" key="4">
    <source>
        <dbReference type="Proteomes" id="UP000244754"/>
    </source>
</evidence>
<dbReference type="SUPFAM" id="SSF64182">
    <property type="entry name" value="DHH phosphoesterases"/>
    <property type="match status" value="1"/>
</dbReference>
<dbReference type="GO" id="GO:0003676">
    <property type="term" value="F:nucleic acid binding"/>
    <property type="evidence" value="ECO:0007669"/>
    <property type="project" value="InterPro"/>
</dbReference>
<evidence type="ECO:0000259" key="1">
    <source>
        <dbReference type="Pfam" id="PF01368"/>
    </source>
</evidence>
<sequence length="322" mass="33375">MNTLFPAHTAQFAEVAATIAQARSVAVIAHVSPDADAVGSACALVAGIMKAGGTARAYIGQAHPHAENLSTVPFVDDIVYGHEPPTEELWVTVDCASADRTGAHAPAIAAAPERVVVVDHHASNPGFGATNLIVASESTTAMVRELLAHLQVDLDETIAHCLYAGLVTDTGNFRWGTPRMHVLAAELMACGLDTRQIAMDLMDAITLADMRNTGVVLAGMEERRAAGLDLAVFTIDTELMAQMSQTAIEGVIEYARSALGSDVGVVLKQRGAAEWSVSLRSATVDVAAVASRLGGGGHVPAAGFTGFGSREEVITGILAALS</sequence>
<dbReference type="EMBL" id="CP026948">
    <property type="protein sequence ID" value="AWB84222.1"/>
    <property type="molecule type" value="Genomic_DNA"/>
</dbReference>
<accession>A0A2S0WEY5</accession>
<dbReference type="InterPro" id="IPR001667">
    <property type="entry name" value="DDH_dom"/>
</dbReference>
<dbReference type="Pfam" id="PF01368">
    <property type="entry name" value="DHH"/>
    <property type="match status" value="1"/>
</dbReference>
<dbReference type="PANTHER" id="PTHR47618:SF1">
    <property type="entry name" value="BIFUNCTIONAL OLIGORIBONUCLEASE AND PAP PHOSPHATASE NRNA"/>
    <property type="match status" value="1"/>
</dbReference>
<dbReference type="PANTHER" id="PTHR47618">
    <property type="entry name" value="BIFUNCTIONAL OLIGORIBONUCLEASE AND PAP PHOSPHATASE NRNA"/>
    <property type="match status" value="1"/>
</dbReference>
<dbReference type="RefSeq" id="WP_108404231.1">
    <property type="nucleotide sequence ID" value="NZ_CP026948.1"/>
</dbReference>
<proteinExistence type="predicted"/>
<dbReference type="Gene3D" id="3.10.310.30">
    <property type="match status" value="1"/>
</dbReference>
<organism evidence="3 4">
    <name type="scientific">Corynebacterium liangguodongii</name>
    <dbReference type="NCBI Taxonomy" id="2079535"/>
    <lineage>
        <taxon>Bacteria</taxon>
        <taxon>Bacillati</taxon>
        <taxon>Actinomycetota</taxon>
        <taxon>Actinomycetes</taxon>
        <taxon>Mycobacteriales</taxon>
        <taxon>Corynebacteriaceae</taxon>
        <taxon>Corynebacterium</taxon>
    </lineage>
</organism>
<reference evidence="4" key="1">
    <citation type="submission" date="2018-01" db="EMBL/GenBank/DDBJ databases">
        <authorList>
            <person name="Li J."/>
        </authorList>
    </citation>
    <scope>NUCLEOTIDE SEQUENCE [LARGE SCALE GENOMIC DNA]</scope>
    <source>
        <strain evidence="4">2184</strain>
    </source>
</reference>
<gene>
    <name evidence="3" type="ORF">C3E79_06790</name>
</gene>
<protein>
    <submittedName>
        <fullName evidence="3">Exopolyphosphatase</fullName>
    </submittedName>
</protein>
<dbReference type="OrthoDB" id="9803668at2"/>
<dbReference type="Proteomes" id="UP000244754">
    <property type="component" value="Chromosome"/>
</dbReference>
<dbReference type="Pfam" id="PF02272">
    <property type="entry name" value="DHHA1"/>
    <property type="match status" value="1"/>
</dbReference>
<feature type="domain" description="DDH" evidence="1">
    <location>
        <begin position="25"/>
        <end position="165"/>
    </location>
</feature>
<dbReference type="InterPro" id="IPR051319">
    <property type="entry name" value="Oligoribo/pAp-PDE_c-di-AMP_PDE"/>
</dbReference>
<name>A0A2S0WEY5_9CORY</name>
<feature type="domain" description="DHHA1" evidence="2">
    <location>
        <begin position="241"/>
        <end position="318"/>
    </location>
</feature>